<keyword evidence="1" id="KW-0812">Transmembrane</keyword>
<dbReference type="STRING" id="1423747.FC69_GL000483"/>
<dbReference type="AlphaFoldDB" id="A0A0R1RYH8"/>
<dbReference type="PATRIC" id="fig|1423747.3.peg.491"/>
<proteinExistence type="predicted"/>
<keyword evidence="1" id="KW-0472">Membrane</keyword>
<name>A0A0R1RYH8_9LACO</name>
<feature type="transmembrane region" description="Helical" evidence="1">
    <location>
        <begin position="12"/>
        <end position="30"/>
    </location>
</feature>
<reference evidence="2 3" key="1">
    <citation type="journal article" date="2015" name="Genome Announc.">
        <title>Expanding the biotechnology potential of lactobacilli through comparative genomics of 213 strains and associated genera.</title>
        <authorList>
            <person name="Sun Z."/>
            <person name="Harris H.M."/>
            <person name="McCann A."/>
            <person name="Guo C."/>
            <person name="Argimon S."/>
            <person name="Zhang W."/>
            <person name="Yang X."/>
            <person name="Jeffery I.B."/>
            <person name="Cooney J.C."/>
            <person name="Kagawa T.F."/>
            <person name="Liu W."/>
            <person name="Song Y."/>
            <person name="Salvetti E."/>
            <person name="Wrobel A."/>
            <person name="Rasinkangas P."/>
            <person name="Parkhill J."/>
            <person name="Rea M.C."/>
            <person name="O'Sullivan O."/>
            <person name="Ritari J."/>
            <person name="Douillard F.P."/>
            <person name="Paul Ross R."/>
            <person name="Yang R."/>
            <person name="Briner A.E."/>
            <person name="Felis G.E."/>
            <person name="de Vos W.M."/>
            <person name="Barrangou R."/>
            <person name="Klaenhammer T.R."/>
            <person name="Caufield P.W."/>
            <person name="Cui Y."/>
            <person name="Zhang H."/>
            <person name="O'Toole P.W."/>
        </authorList>
    </citation>
    <scope>NUCLEOTIDE SEQUENCE [LARGE SCALE GENOMIC DNA]</scope>
    <source>
        <strain evidence="2 3">DSM 14340</strain>
    </source>
</reference>
<accession>A0A0R1RYH8</accession>
<evidence type="ECO:0000313" key="2">
    <source>
        <dbReference type="EMBL" id="KRL58344.1"/>
    </source>
</evidence>
<gene>
    <name evidence="2" type="ORF">FC69_GL000483</name>
</gene>
<dbReference type="EMBL" id="AZEX01000072">
    <property type="protein sequence ID" value="KRL58344.1"/>
    <property type="molecule type" value="Genomic_DNA"/>
</dbReference>
<evidence type="ECO:0000256" key="1">
    <source>
        <dbReference type="SAM" id="Phobius"/>
    </source>
</evidence>
<feature type="transmembrane region" description="Helical" evidence="1">
    <location>
        <begin position="36"/>
        <end position="57"/>
    </location>
</feature>
<comment type="caution">
    <text evidence="2">The sequence shown here is derived from an EMBL/GenBank/DDBJ whole genome shotgun (WGS) entry which is preliminary data.</text>
</comment>
<dbReference type="Proteomes" id="UP000051264">
    <property type="component" value="Unassembled WGS sequence"/>
</dbReference>
<protein>
    <submittedName>
        <fullName evidence="2">Uncharacterized protein</fullName>
    </submittedName>
</protein>
<organism evidence="2 3">
    <name type="scientific">Latilactobacillus fuchuensis DSM 14340 = JCM 11249</name>
    <dbReference type="NCBI Taxonomy" id="1423747"/>
    <lineage>
        <taxon>Bacteria</taxon>
        <taxon>Bacillati</taxon>
        <taxon>Bacillota</taxon>
        <taxon>Bacilli</taxon>
        <taxon>Lactobacillales</taxon>
        <taxon>Lactobacillaceae</taxon>
        <taxon>Latilactobacillus</taxon>
    </lineage>
</organism>
<keyword evidence="1" id="KW-1133">Transmembrane helix</keyword>
<sequence length="119" mass="13443">MIAMKDVSRKTVILGIGAALLSIICLMLILNTVLHMTFWLALFLSTIAGLYLGYNAFYSTYLAEMIKIEVANQGLTSRDLADLMHGNAKEYPIIRGELRLIIPRYKRAQLLAKLQSRIR</sequence>
<evidence type="ECO:0000313" key="3">
    <source>
        <dbReference type="Proteomes" id="UP000051264"/>
    </source>
</evidence>